<dbReference type="Proteomes" id="UP000784294">
    <property type="component" value="Unassembled WGS sequence"/>
</dbReference>
<dbReference type="AlphaFoldDB" id="A0A3S5CJ54"/>
<dbReference type="EMBL" id="CAAALY010075821">
    <property type="protein sequence ID" value="VEL25719.1"/>
    <property type="molecule type" value="Genomic_DNA"/>
</dbReference>
<evidence type="ECO:0000313" key="3">
    <source>
        <dbReference type="Proteomes" id="UP000784294"/>
    </source>
</evidence>
<feature type="compositionally biased region" description="Polar residues" evidence="1">
    <location>
        <begin position="149"/>
        <end position="161"/>
    </location>
</feature>
<sequence length="270" mass="29034">MGKYGICLYPLFDLISPQCSDRQACRMTLLEKAFQSGGYKFAFTTHCSSGSEATVPDKPHGASFHTTRSDSRLANMCYNNSPDTCSADTAAASRPGCQEALAPATDSMSAAARRRRPSDFTVTDLLTSQTMQRLLETQRRLRGSPEGEPSTSPVRSSLQQVSAQIASASRAPAAADDSDLSGSSRPADGAATEVAGRRSSAPQRLGASSTTGKLSTASMQTRPSLLDSTIEAEFEIDSEQEEKETEEDDGVWNSDTREKDEEIKRAEVNK</sequence>
<feature type="region of interest" description="Disordered" evidence="1">
    <location>
        <begin position="138"/>
        <end position="270"/>
    </location>
</feature>
<reference evidence="2" key="1">
    <citation type="submission" date="2018-11" db="EMBL/GenBank/DDBJ databases">
        <authorList>
            <consortium name="Pathogen Informatics"/>
        </authorList>
    </citation>
    <scope>NUCLEOTIDE SEQUENCE</scope>
</reference>
<feature type="compositionally biased region" description="Basic and acidic residues" evidence="1">
    <location>
        <begin position="255"/>
        <end position="270"/>
    </location>
</feature>
<name>A0A3S5CJ54_9PLAT</name>
<feature type="compositionally biased region" description="Polar residues" evidence="1">
    <location>
        <begin position="200"/>
        <end position="227"/>
    </location>
</feature>
<keyword evidence="3" id="KW-1185">Reference proteome</keyword>
<protein>
    <submittedName>
        <fullName evidence="2">Uncharacterized protein</fullName>
    </submittedName>
</protein>
<organism evidence="2 3">
    <name type="scientific">Protopolystoma xenopodis</name>
    <dbReference type="NCBI Taxonomy" id="117903"/>
    <lineage>
        <taxon>Eukaryota</taxon>
        <taxon>Metazoa</taxon>
        <taxon>Spiralia</taxon>
        <taxon>Lophotrochozoa</taxon>
        <taxon>Platyhelminthes</taxon>
        <taxon>Monogenea</taxon>
        <taxon>Polyopisthocotylea</taxon>
        <taxon>Polystomatidea</taxon>
        <taxon>Polystomatidae</taxon>
        <taxon>Protopolystoma</taxon>
    </lineage>
</organism>
<evidence type="ECO:0000256" key="1">
    <source>
        <dbReference type="SAM" id="MobiDB-lite"/>
    </source>
</evidence>
<accession>A0A3S5CJ54</accession>
<proteinExistence type="predicted"/>
<feature type="compositionally biased region" description="Low complexity" evidence="1">
    <location>
        <begin position="162"/>
        <end position="184"/>
    </location>
</feature>
<evidence type="ECO:0000313" key="2">
    <source>
        <dbReference type="EMBL" id="VEL25719.1"/>
    </source>
</evidence>
<gene>
    <name evidence="2" type="ORF">PXEA_LOCUS19159</name>
</gene>
<feature type="compositionally biased region" description="Acidic residues" evidence="1">
    <location>
        <begin position="230"/>
        <end position="250"/>
    </location>
</feature>
<comment type="caution">
    <text evidence="2">The sequence shown here is derived from an EMBL/GenBank/DDBJ whole genome shotgun (WGS) entry which is preliminary data.</text>
</comment>